<keyword evidence="3" id="KW-1185">Reference proteome</keyword>
<evidence type="ECO:0000259" key="1">
    <source>
        <dbReference type="Pfam" id="PF06985"/>
    </source>
</evidence>
<dbReference type="Pfam" id="PF26639">
    <property type="entry name" value="Het-6_barrel"/>
    <property type="match status" value="1"/>
</dbReference>
<dbReference type="AlphaFoldDB" id="A0A6A5R0S3"/>
<dbReference type="Proteomes" id="UP000800096">
    <property type="component" value="Unassembled WGS sequence"/>
</dbReference>
<dbReference type="PANTHER" id="PTHR24148:SF64">
    <property type="entry name" value="HETEROKARYON INCOMPATIBILITY DOMAIN-CONTAINING PROTEIN"/>
    <property type="match status" value="1"/>
</dbReference>
<proteinExistence type="predicted"/>
<gene>
    <name evidence="2" type="ORF">BDU57DRAFT_438584</name>
</gene>
<dbReference type="InterPro" id="IPR010730">
    <property type="entry name" value="HET"/>
</dbReference>
<evidence type="ECO:0000313" key="2">
    <source>
        <dbReference type="EMBL" id="KAF1921675.1"/>
    </source>
</evidence>
<dbReference type="PANTHER" id="PTHR24148">
    <property type="entry name" value="ANKYRIN REPEAT DOMAIN-CONTAINING PROTEIN 39 HOMOLOG-RELATED"/>
    <property type="match status" value="1"/>
</dbReference>
<reference evidence="2" key="1">
    <citation type="journal article" date="2020" name="Stud. Mycol.">
        <title>101 Dothideomycetes genomes: a test case for predicting lifestyles and emergence of pathogens.</title>
        <authorList>
            <person name="Haridas S."/>
            <person name="Albert R."/>
            <person name="Binder M."/>
            <person name="Bloem J."/>
            <person name="Labutti K."/>
            <person name="Salamov A."/>
            <person name="Andreopoulos B."/>
            <person name="Baker S."/>
            <person name="Barry K."/>
            <person name="Bills G."/>
            <person name="Bluhm B."/>
            <person name="Cannon C."/>
            <person name="Castanera R."/>
            <person name="Culley D."/>
            <person name="Daum C."/>
            <person name="Ezra D."/>
            <person name="Gonzalez J."/>
            <person name="Henrissat B."/>
            <person name="Kuo A."/>
            <person name="Liang C."/>
            <person name="Lipzen A."/>
            <person name="Lutzoni F."/>
            <person name="Magnuson J."/>
            <person name="Mondo S."/>
            <person name="Nolan M."/>
            <person name="Ohm R."/>
            <person name="Pangilinan J."/>
            <person name="Park H.-J."/>
            <person name="Ramirez L."/>
            <person name="Alfaro M."/>
            <person name="Sun H."/>
            <person name="Tritt A."/>
            <person name="Yoshinaga Y."/>
            <person name="Zwiers L.-H."/>
            <person name="Turgeon B."/>
            <person name="Goodwin S."/>
            <person name="Spatafora J."/>
            <person name="Crous P."/>
            <person name="Grigoriev I."/>
        </authorList>
    </citation>
    <scope>NUCLEOTIDE SEQUENCE</scope>
    <source>
        <strain evidence="2">HMLAC05119</strain>
    </source>
</reference>
<dbReference type="InterPro" id="IPR052895">
    <property type="entry name" value="HetReg/Transcr_Mod"/>
</dbReference>
<name>A0A6A5R0S3_AMPQU</name>
<accession>A0A6A5R0S3</accession>
<sequence>MSTYKSDYPYKKLPDGETFRYLSLQPGVGDEPLIASLHTANILDIEYDAVSYAWGTSMKDHTILCEGYTMMITPNLSTVLHRVRLHDRPMAVWADGICINQQDVNEKGHQVALMGMIYRSAARVLIYIGSDDGSKAPSLCSLLDKVDHMVQATCKTIDMSWDSFPDPDADDPLLFDYQWDALYTLISQSWLDRGWVVQEAALARCGEVIWVQSSFGWDKLMRVYVWLATRGTSIYYDKRFSAIQINAHTEVYLEGHQDFARAFYSKLSWGTPSLLKTLNCAKELDFGNPSDRIYAFMELPQRVTVRPNYYASHLDAYKRFAIEFIRSTKSTELLDYVSHDDESLESNPSWVPRWDIPNWSLAQALSASSVLKSRLLSSSQSFITEHDSLEVRGVILDTVHYASELFDWDTTTGETIHQVWQDVNAAQIQTPYSTPDSTVSHLRDAFFDALSGGAYDGEYSQWRQAREAFASEAHIKGQSHVESDWLSDSADAGAEGATNIFYDLVRSKTHRRRFILTDRGYMGLAPLSTRGGDLVGIVFGCKTPCMLRKTGQGKHHMYLGAATVMGKECFDVQGTGVMYCTVLGEEESKDWMDWDVKEEDIWLC</sequence>
<feature type="domain" description="Heterokaryon incompatibility" evidence="1">
    <location>
        <begin position="47"/>
        <end position="199"/>
    </location>
</feature>
<evidence type="ECO:0000313" key="3">
    <source>
        <dbReference type="Proteomes" id="UP000800096"/>
    </source>
</evidence>
<organism evidence="2 3">
    <name type="scientific">Ampelomyces quisqualis</name>
    <name type="common">Powdery mildew agent</name>
    <dbReference type="NCBI Taxonomy" id="50730"/>
    <lineage>
        <taxon>Eukaryota</taxon>
        <taxon>Fungi</taxon>
        <taxon>Dikarya</taxon>
        <taxon>Ascomycota</taxon>
        <taxon>Pezizomycotina</taxon>
        <taxon>Dothideomycetes</taxon>
        <taxon>Pleosporomycetidae</taxon>
        <taxon>Pleosporales</taxon>
        <taxon>Pleosporineae</taxon>
        <taxon>Phaeosphaeriaceae</taxon>
        <taxon>Ampelomyces</taxon>
    </lineage>
</organism>
<dbReference type="OrthoDB" id="2157530at2759"/>
<protein>
    <submittedName>
        <fullName evidence="2">Heterokaryon incompatibility protein-domain-containing protein</fullName>
    </submittedName>
</protein>
<dbReference type="Pfam" id="PF06985">
    <property type="entry name" value="HET"/>
    <property type="match status" value="1"/>
</dbReference>
<dbReference type="EMBL" id="ML979132">
    <property type="protein sequence ID" value="KAF1921675.1"/>
    <property type="molecule type" value="Genomic_DNA"/>
</dbReference>